<sequence length="274" mass="30367">MWVLLSPHADASTSSSLPSRIYRIPKSVLEEWSQTFKDMFGIPQGESVEGSSDGNPIILPGCTIAEFEDLMKVLLTPTYVSSIKPFTLSEDQWIGVLKLSTMWDMSVVRKHVIATLSPMIQKHTAIEQVVLGKQFKVAAWFTQGCASLASEYKTIDLTSVADTLGWEFVARILRVGASAEKDFELTATSEFKCKNCKLRITAQSTPKCNETSGFGLYHGKWETNIRFTCASRSCSGISNISSIVVEKASVRVQTPDLKASISVVFKEELQEMYL</sequence>
<evidence type="ECO:0008006" key="3">
    <source>
        <dbReference type="Google" id="ProtNLM"/>
    </source>
</evidence>
<gene>
    <name evidence="1" type="ORF">DFP72DRAFT_53997</name>
</gene>
<dbReference type="Gene3D" id="3.30.710.10">
    <property type="entry name" value="Potassium Channel Kv1.1, Chain A"/>
    <property type="match status" value="1"/>
</dbReference>
<keyword evidence="2" id="KW-1185">Reference proteome</keyword>
<dbReference type="AlphaFoldDB" id="A0A8H6HEY0"/>
<protein>
    <recommendedName>
        <fullName evidence="3">BTB domain-containing protein</fullName>
    </recommendedName>
</protein>
<proteinExistence type="predicted"/>
<evidence type="ECO:0000313" key="1">
    <source>
        <dbReference type="EMBL" id="KAF6745180.1"/>
    </source>
</evidence>
<name>A0A8H6HEY0_9AGAR</name>
<dbReference type="Proteomes" id="UP000521943">
    <property type="component" value="Unassembled WGS sequence"/>
</dbReference>
<dbReference type="EMBL" id="JACGCI010000109">
    <property type="protein sequence ID" value="KAF6745180.1"/>
    <property type="molecule type" value="Genomic_DNA"/>
</dbReference>
<organism evidence="1 2">
    <name type="scientific">Ephemerocybe angulata</name>
    <dbReference type="NCBI Taxonomy" id="980116"/>
    <lineage>
        <taxon>Eukaryota</taxon>
        <taxon>Fungi</taxon>
        <taxon>Dikarya</taxon>
        <taxon>Basidiomycota</taxon>
        <taxon>Agaricomycotina</taxon>
        <taxon>Agaricomycetes</taxon>
        <taxon>Agaricomycetidae</taxon>
        <taxon>Agaricales</taxon>
        <taxon>Agaricineae</taxon>
        <taxon>Psathyrellaceae</taxon>
        <taxon>Ephemerocybe</taxon>
    </lineage>
</organism>
<reference evidence="1 2" key="1">
    <citation type="submission" date="2020-07" db="EMBL/GenBank/DDBJ databases">
        <title>Comparative genomics of pyrophilous fungi reveals a link between fire events and developmental genes.</title>
        <authorList>
            <consortium name="DOE Joint Genome Institute"/>
            <person name="Steindorff A.S."/>
            <person name="Carver A."/>
            <person name="Calhoun S."/>
            <person name="Stillman K."/>
            <person name="Liu H."/>
            <person name="Lipzen A."/>
            <person name="Pangilinan J."/>
            <person name="Labutti K."/>
            <person name="Bruns T.D."/>
            <person name="Grigoriev I.V."/>
        </authorList>
    </citation>
    <scope>NUCLEOTIDE SEQUENCE [LARGE SCALE GENOMIC DNA]</scope>
    <source>
        <strain evidence="1 2">CBS 144469</strain>
    </source>
</reference>
<evidence type="ECO:0000313" key="2">
    <source>
        <dbReference type="Proteomes" id="UP000521943"/>
    </source>
</evidence>
<dbReference type="OrthoDB" id="3193844at2759"/>
<comment type="caution">
    <text evidence="1">The sequence shown here is derived from an EMBL/GenBank/DDBJ whole genome shotgun (WGS) entry which is preliminary data.</text>
</comment>
<accession>A0A8H6HEY0</accession>
<dbReference type="InterPro" id="IPR011333">
    <property type="entry name" value="SKP1/BTB/POZ_sf"/>
</dbReference>